<gene>
    <name evidence="4 8" type="primary">truA</name>
    <name evidence="8" type="ORF">ACFQBQ_01685</name>
</gene>
<dbReference type="PANTHER" id="PTHR11142">
    <property type="entry name" value="PSEUDOURIDYLATE SYNTHASE"/>
    <property type="match status" value="1"/>
</dbReference>
<dbReference type="InterPro" id="IPR020097">
    <property type="entry name" value="PsdUridine_synth_TruA_a/b_dom"/>
</dbReference>
<accession>A0ABW1Z4K5</accession>
<dbReference type="Gene3D" id="3.30.70.660">
    <property type="entry name" value="Pseudouridine synthase I, catalytic domain, C-terminal subdomain"/>
    <property type="match status" value="1"/>
</dbReference>
<evidence type="ECO:0000256" key="2">
    <source>
        <dbReference type="ARBA" id="ARBA00022694"/>
    </source>
</evidence>
<sequence>MAHWKLTISYDGSSFHGWQIQPNGLPTVQAAFSEAIHHLTGESVQPQGSGRTDAGVHALAQVISFPLNGALPPTNFLRALNRVLPQSIRVLQAELVPESFHARHSARGKTYEYRVFERRVRQQPGQPAAELVCSPFLAPFVWDCRWPLDFELMQQASRQVLGTHDFTSFAASDPDKSLREDGQRSGPNPVKTIDRSEWTREDGLLIYRVHGTGFLHHMVRNLVGTFVDVGRGAILPDEIPTILAARNRTAAGPTAPARGLFLKQVDYEAQAPQAGKLEGES</sequence>
<dbReference type="PIRSF" id="PIRSF001430">
    <property type="entry name" value="tRNA_psdUrid_synth"/>
    <property type="match status" value="1"/>
</dbReference>
<dbReference type="Proteomes" id="UP001596391">
    <property type="component" value="Unassembled WGS sequence"/>
</dbReference>
<evidence type="ECO:0000256" key="4">
    <source>
        <dbReference type="HAMAP-Rule" id="MF_00171"/>
    </source>
</evidence>
<dbReference type="InterPro" id="IPR020095">
    <property type="entry name" value="PsdUridine_synth_TruA_C"/>
</dbReference>
<evidence type="ECO:0000256" key="3">
    <source>
        <dbReference type="ARBA" id="ARBA00023235"/>
    </source>
</evidence>
<comment type="similarity">
    <text evidence="1 4 5">Belongs to the tRNA pseudouridine synthase TruA family.</text>
</comment>
<comment type="caution">
    <text evidence="8">The sequence shown here is derived from an EMBL/GenBank/DDBJ whole genome shotgun (WGS) entry which is preliminary data.</text>
</comment>
<evidence type="ECO:0000256" key="1">
    <source>
        <dbReference type="ARBA" id="ARBA00009375"/>
    </source>
</evidence>
<keyword evidence="9" id="KW-1185">Reference proteome</keyword>
<dbReference type="InterPro" id="IPR001406">
    <property type="entry name" value="PsdUridine_synth_TruA"/>
</dbReference>
<comment type="catalytic activity">
    <reaction evidence="4 5">
        <text>uridine(38/39/40) in tRNA = pseudouridine(38/39/40) in tRNA</text>
        <dbReference type="Rhea" id="RHEA:22376"/>
        <dbReference type="Rhea" id="RHEA-COMP:10085"/>
        <dbReference type="Rhea" id="RHEA-COMP:10087"/>
        <dbReference type="ChEBI" id="CHEBI:65314"/>
        <dbReference type="ChEBI" id="CHEBI:65315"/>
        <dbReference type="EC" id="5.4.99.12"/>
    </reaction>
</comment>
<dbReference type="PANTHER" id="PTHR11142:SF0">
    <property type="entry name" value="TRNA PSEUDOURIDINE SYNTHASE-LIKE 1"/>
    <property type="match status" value="1"/>
</dbReference>
<dbReference type="Gene3D" id="3.30.70.580">
    <property type="entry name" value="Pseudouridine synthase I, catalytic domain, N-terminal subdomain"/>
    <property type="match status" value="1"/>
</dbReference>
<dbReference type="GO" id="GO:0160147">
    <property type="term" value="F:tRNA pseudouridine(38-40) synthase activity"/>
    <property type="evidence" value="ECO:0007669"/>
    <property type="project" value="UniProtKB-EC"/>
</dbReference>
<evidence type="ECO:0000256" key="6">
    <source>
        <dbReference type="SAM" id="MobiDB-lite"/>
    </source>
</evidence>
<comment type="subunit">
    <text evidence="4">Homodimer.</text>
</comment>
<feature type="domain" description="Pseudouridine synthase I TruA alpha/beta" evidence="7">
    <location>
        <begin position="156"/>
        <end position="268"/>
    </location>
</feature>
<dbReference type="NCBIfam" id="TIGR00071">
    <property type="entry name" value="hisT_truA"/>
    <property type="match status" value="1"/>
</dbReference>
<dbReference type="RefSeq" id="WP_263372257.1">
    <property type="nucleotide sequence ID" value="NZ_JAGSYD010000004.1"/>
</dbReference>
<keyword evidence="3 4" id="KW-0413">Isomerase</keyword>
<keyword evidence="2 4" id="KW-0819">tRNA processing</keyword>
<proteinExistence type="inferred from homology"/>
<dbReference type="HAMAP" id="MF_00171">
    <property type="entry name" value="TruA"/>
    <property type="match status" value="1"/>
</dbReference>
<reference evidence="9" key="1">
    <citation type="journal article" date="2019" name="Int. J. Syst. Evol. Microbiol.">
        <title>The Global Catalogue of Microorganisms (GCM) 10K type strain sequencing project: providing services to taxonomists for standard genome sequencing and annotation.</title>
        <authorList>
            <consortium name="The Broad Institute Genomics Platform"/>
            <consortium name="The Broad Institute Genome Sequencing Center for Infectious Disease"/>
            <person name="Wu L."/>
            <person name="Ma J."/>
        </authorList>
    </citation>
    <scope>NUCLEOTIDE SEQUENCE [LARGE SCALE GENOMIC DNA]</scope>
    <source>
        <strain evidence="9">CGMCC 1.16026</strain>
    </source>
</reference>
<dbReference type="CDD" id="cd02570">
    <property type="entry name" value="PseudoU_synth_EcTruA"/>
    <property type="match status" value="1"/>
</dbReference>
<name>A0ABW1Z4K5_9BACT</name>
<dbReference type="EC" id="5.4.99.12" evidence="4"/>
<dbReference type="InterPro" id="IPR020094">
    <property type="entry name" value="TruA/RsuA/RluB/E/F_N"/>
</dbReference>
<dbReference type="EMBL" id="JBHSWI010000001">
    <property type="protein sequence ID" value="MFC6644322.1"/>
    <property type="molecule type" value="Genomic_DNA"/>
</dbReference>
<dbReference type="Pfam" id="PF01416">
    <property type="entry name" value="PseudoU_synth_1"/>
    <property type="match status" value="2"/>
</dbReference>
<feature type="region of interest" description="Disordered" evidence="6">
    <location>
        <begin position="172"/>
        <end position="193"/>
    </location>
</feature>
<feature type="active site" description="Nucleophile" evidence="4">
    <location>
        <position position="53"/>
    </location>
</feature>
<comment type="caution">
    <text evidence="4">Lacks conserved residue(s) required for the propagation of feature annotation.</text>
</comment>
<feature type="domain" description="Pseudouridine synthase I TruA alpha/beta" evidence="7">
    <location>
        <begin position="9"/>
        <end position="103"/>
    </location>
</feature>
<dbReference type="SUPFAM" id="SSF55120">
    <property type="entry name" value="Pseudouridine synthase"/>
    <property type="match status" value="1"/>
</dbReference>
<organism evidence="8 9">
    <name type="scientific">Granulicella cerasi</name>
    <dbReference type="NCBI Taxonomy" id="741063"/>
    <lineage>
        <taxon>Bacteria</taxon>
        <taxon>Pseudomonadati</taxon>
        <taxon>Acidobacteriota</taxon>
        <taxon>Terriglobia</taxon>
        <taxon>Terriglobales</taxon>
        <taxon>Acidobacteriaceae</taxon>
        <taxon>Granulicella</taxon>
    </lineage>
</organism>
<feature type="compositionally biased region" description="Basic and acidic residues" evidence="6">
    <location>
        <begin position="173"/>
        <end position="183"/>
    </location>
</feature>
<dbReference type="InterPro" id="IPR020103">
    <property type="entry name" value="PsdUridine_synth_cat_dom_sf"/>
</dbReference>
<comment type="function">
    <text evidence="4">Formation of pseudouridine at positions 38, 39 and 40 in the anticodon stem and loop of transfer RNAs.</text>
</comment>
<feature type="binding site" evidence="4">
    <location>
        <position position="111"/>
    </location>
    <ligand>
        <name>substrate</name>
    </ligand>
</feature>
<evidence type="ECO:0000313" key="8">
    <source>
        <dbReference type="EMBL" id="MFC6644322.1"/>
    </source>
</evidence>
<evidence type="ECO:0000259" key="7">
    <source>
        <dbReference type="Pfam" id="PF01416"/>
    </source>
</evidence>
<evidence type="ECO:0000256" key="5">
    <source>
        <dbReference type="RuleBase" id="RU003792"/>
    </source>
</evidence>
<evidence type="ECO:0000313" key="9">
    <source>
        <dbReference type="Proteomes" id="UP001596391"/>
    </source>
</evidence>
<protein>
    <recommendedName>
        <fullName evidence="4">tRNA pseudouridine synthase A</fullName>
        <ecNumber evidence="4">5.4.99.12</ecNumber>
    </recommendedName>
    <alternativeName>
        <fullName evidence="4">tRNA pseudouridine(38-40) synthase</fullName>
    </alternativeName>
    <alternativeName>
        <fullName evidence="4">tRNA pseudouridylate synthase I</fullName>
    </alternativeName>
    <alternativeName>
        <fullName evidence="4">tRNA-uridine isomerase I</fullName>
    </alternativeName>
</protein>